<evidence type="ECO:0000256" key="2">
    <source>
        <dbReference type="SAM" id="SignalP"/>
    </source>
</evidence>
<reference evidence="3" key="2">
    <citation type="submission" date="2020-10" db="EMBL/GenBank/DDBJ databases">
        <authorList>
            <person name="Cooper E.A."/>
            <person name="Brenton Z.W."/>
            <person name="Flinn B.S."/>
            <person name="Jenkins J."/>
            <person name="Shu S."/>
            <person name="Flowers D."/>
            <person name="Luo F."/>
            <person name="Wang Y."/>
            <person name="Xia P."/>
            <person name="Barry K."/>
            <person name="Daum C."/>
            <person name="Lipzen A."/>
            <person name="Yoshinaga Y."/>
            <person name="Schmutz J."/>
            <person name="Saski C."/>
            <person name="Vermerris W."/>
            <person name="Kresovich S."/>
        </authorList>
    </citation>
    <scope>NUCLEOTIDE SEQUENCE</scope>
</reference>
<feature type="chain" id="PRO_5037340826" description="Secreted protein" evidence="2">
    <location>
        <begin position="24"/>
        <end position="107"/>
    </location>
</feature>
<feature type="compositionally biased region" description="Gly residues" evidence="1">
    <location>
        <begin position="42"/>
        <end position="51"/>
    </location>
</feature>
<evidence type="ECO:0000313" key="4">
    <source>
        <dbReference type="Proteomes" id="UP000807115"/>
    </source>
</evidence>
<name>A0A921UWW8_SORBI</name>
<evidence type="ECO:0000256" key="1">
    <source>
        <dbReference type="SAM" id="MobiDB-lite"/>
    </source>
</evidence>
<keyword evidence="2" id="KW-0732">Signal</keyword>
<accession>A0A921UWW8</accession>
<reference evidence="3" key="1">
    <citation type="journal article" date="2019" name="BMC Genomics">
        <title>A new reference genome for Sorghum bicolor reveals high levels of sequence similarity between sweet and grain genotypes: implications for the genetics of sugar metabolism.</title>
        <authorList>
            <person name="Cooper E.A."/>
            <person name="Brenton Z.W."/>
            <person name="Flinn B.S."/>
            <person name="Jenkins J."/>
            <person name="Shu S."/>
            <person name="Flowers D."/>
            <person name="Luo F."/>
            <person name="Wang Y."/>
            <person name="Xia P."/>
            <person name="Barry K."/>
            <person name="Daum C."/>
            <person name="Lipzen A."/>
            <person name="Yoshinaga Y."/>
            <person name="Schmutz J."/>
            <person name="Saski C."/>
            <person name="Vermerris W."/>
            <person name="Kresovich S."/>
        </authorList>
    </citation>
    <scope>NUCLEOTIDE SEQUENCE</scope>
</reference>
<proteinExistence type="predicted"/>
<dbReference type="EMBL" id="CM027681">
    <property type="protein sequence ID" value="KAG0546490.1"/>
    <property type="molecule type" value="Genomic_DNA"/>
</dbReference>
<feature type="signal peptide" evidence="2">
    <location>
        <begin position="1"/>
        <end position="23"/>
    </location>
</feature>
<feature type="region of interest" description="Disordered" evidence="1">
    <location>
        <begin position="34"/>
        <end position="68"/>
    </location>
</feature>
<dbReference type="AlphaFoldDB" id="A0A921UWW8"/>
<dbReference type="Proteomes" id="UP000807115">
    <property type="component" value="Chromosome 2"/>
</dbReference>
<evidence type="ECO:0000313" key="3">
    <source>
        <dbReference type="EMBL" id="KAG0546490.1"/>
    </source>
</evidence>
<organism evidence="3 4">
    <name type="scientific">Sorghum bicolor</name>
    <name type="common">Sorghum</name>
    <name type="synonym">Sorghum vulgare</name>
    <dbReference type="NCBI Taxonomy" id="4558"/>
    <lineage>
        <taxon>Eukaryota</taxon>
        <taxon>Viridiplantae</taxon>
        <taxon>Streptophyta</taxon>
        <taxon>Embryophyta</taxon>
        <taxon>Tracheophyta</taxon>
        <taxon>Spermatophyta</taxon>
        <taxon>Magnoliopsida</taxon>
        <taxon>Liliopsida</taxon>
        <taxon>Poales</taxon>
        <taxon>Poaceae</taxon>
        <taxon>PACMAD clade</taxon>
        <taxon>Panicoideae</taxon>
        <taxon>Andropogonodae</taxon>
        <taxon>Andropogoneae</taxon>
        <taxon>Sorghinae</taxon>
        <taxon>Sorghum</taxon>
    </lineage>
</organism>
<protein>
    <recommendedName>
        <fullName evidence="5">Secreted protein</fullName>
    </recommendedName>
</protein>
<gene>
    <name evidence="3" type="ORF">BDA96_02G451400</name>
</gene>
<sequence length="107" mass="11212">MFGVVILICVLCYSIKRIGVGCGDELAADECARDRQDEGRGGSRARGGGDGLLVQGADEGGPPCEASGTRASWLGADEFPFLFFFSPCGGDGGLGVRTRCWCWTSGR</sequence>
<comment type="caution">
    <text evidence="3">The sequence shown here is derived from an EMBL/GenBank/DDBJ whole genome shotgun (WGS) entry which is preliminary data.</text>
</comment>
<evidence type="ECO:0008006" key="5">
    <source>
        <dbReference type="Google" id="ProtNLM"/>
    </source>
</evidence>